<protein>
    <submittedName>
        <fullName evidence="2">Uncharacterized protein</fullName>
    </submittedName>
</protein>
<name>A0A8H4NBL4_9PEZI</name>
<evidence type="ECO:0000313" key="3">
    <source>
        <dbReference type="EMBL" id="KAF4312085.1"/>
    </source>
</evidence>
<organism evidence="2 4">
    <name type="scientific">Botryosphaeria dothidea</name>
    <dbReference type="NCBI Taxonomy" id="55169"/>
    <lineage>
        <taxon>Eukaryota</taxon>
        <taxon>Fungi</taxon>
        <taxon>Dikarya</taxon>
        <taxon>Ascomycota</taxon>
        <taxon>Pezizomycotina</taxon>
        <taxon>Dothideomycetes</taxon>
        <taxon>Dothideomycetes incertae sedis</taxon>
        <taxon>Botryosphaeriales</taxon>
        <taxon>Botryosphaeriaceae</taxon>
        <taxon>Botryosphaeria</taxon>
    </lineage>
</organism>
<dbReference type="AlphaFoldDB" id="A0A8H4NBL4"/>
<feature type="region of interest" description="Disordered" evidence="1">
    <location>
        <begin position="412"/>
        <end position="494"/>
    </location>
</feature>
<evidence type="ECO:0000313" key="4">
    <source>
        <dbReference type="Proteomes" id="UP000572817"/>
    </source>
</evidence>
<keyword evidence="4" id="KW-1185">Reference proteome</keyword>
<feature type="region of interest" description="Disordered" evidence="1">
    <location>
        <begin position="169"/>
        <end position="193"/>
    </location>
</feature>
<feature type="region of interest" description="Disordered" evidence="1">
    <location>
        <begin position="216"/>
        <end position="254"/>
    </location>
</feature>
<dbReference type="Proteomes" id="UP000572817">
    <property type="component" value="Unassembled WGS sequence"/>
</dbReference>
<feature type="compositionally biased region" description="Basic residues" evidence="1">
    <location>
        <begin position="9"/>
        <end position="21"/>
    </location>
</feature>
<feature type="region of interest" description="Disordered" evidence="1">
    <location>
        <begin position="370"/>
        <end position="399"/>
    </location>
</feature>
<evidence type="ECO:0000313" key="2">
    <source>
        <dbReference type="EMBL" id="KAF4309402.1"/>
    </source>
</evidence>
<comment type="caution">
    <text evidence="2">The sequence shown here is derived from an EMBL/GenBank/DDBJ whole genome shotgun (WGS) entry which is preliminary data.</text>
</comment>
<reference evidence="2 4" key="1">
    <citation type="submission" date="2020-04" db="EMBL/GenBank/DDBJ databases">
        <title>Genome Assembly and Annotation of Botryosphaeria dothidea sdau 11-99, a Latent Pathogen of Apple Fruit Ring Rot in China.</title>
        <authorList>
            <person name="Yu C."/>
            <person name="Diao Y."/>
            <person name="Lu Q."/>
            <person name="Zhao J."/>
            <person name="Cui S."/>
            <person name="Peng C."/>
            <person name="He B."/>
            <person name="Liu H."/>
        </authorList>
    </citation>
    <scope>NUCLEOTIDE SEQUENCE [LARGE SCALE GENOMIC DNA]</scope>
    <source>
        <strain evidence="2">Sdau11-99</strain>
        <strain evidence="4">sdau11-99</strain>
    </source>
</reference>
<sequence>MDISENKRKSLFKTRRVRPRLRSSTVFPRDGSPNGVPARPVCEPEDDPYNRENDAPSNKRSEMEFRNAYILNNPPGDRLVRVAVQDILNLHLHSDEIFPRYIIDDLSSAGVETVHLSRVQALIDEELMYKLSWLLADTLNTPEKLNIALEQVEEAAHCIHNFQENDHSRSASAMSLPEFQPQQETDAYEPAPPGFRTVVVTKTELSDSECLIKQAAKPKEAGEHAPQSEQTLASSRQTSAISGHRASGGVAPATPNKRIVERGLIGRVRLFMRADRVQSLTLEEAQLVFSEPRYLFVWHALPGAMGSFGETSDRVVKTQVQSIWEQLDEDAQLEWSHYHQDLVSGRRSLREMLARETLSETEVSMAPNCLISSQGKSNDYHQPTARGELNSSNPIDANALGIRQPHSAHIPAEAEGGASNPRVPREMRTPSPRPIKQENIDPDNFGTADHDHPPDPKGDVTSHRRNISDSKESFKSNGRPRFVFKDMMSSTRLQ</sequence>
<gene>
    <name evidence="2" type="ORF">GTA08_BOTSDO02704</name>
    <name evidence="3" type="ORF">GTA08_BOTSDO12408</name>
</gene>
<feature type="compositionally biased region" description="Basic and acidic residues" evidence="1">
    <location>
        <begin position="48"/>
        <end position="61"/>
    </location>
</feature>
<dbReference type="EMBL" id="WWBZ02000016">
    <property type="protein sequence ID" value="KAF4309402.1"/>
    <property type="molecule type" value="Genomic_DNA"/>
</dbReference>
<feature type="compositionally biased region" description="Polar residues" evidence="1">
    <location>
        <begin position="370"/>
        <end position="381"/>
    </location>
</feature>
<feature type="region of interest" description="Disordered" evidence="1">
    <location>
        <begin position="1"/>
        <end position="61"/>
    </location>
</feature>
<accession>A0A8H4NBL4</accession>
<dbReference type="EMBL" id="WWBZ02000007">
    <property type="protein sequence ID" value="KAF4312085.1"/>
    <property type="molecule type" value="Genomic_DNA"/>
</dbReference>
<evidence type="ECO:0000256" key="1">
    <source>
        <dbReference type="SAM" id="MobiDB-lite"/>
    </source>
</evidence>
<proteinExistence type="predicted"/>
<dbReference type="OrthoDB" id="3799856at2759"/>
<feature type="compositionally biased region" description="Basic and acidic residues" evidence="1">
    <location>
        <begin position="448"/>
        <end position="474"/>
    </location>
</feature>
<feature type="compositionally biased region" description="Polar residues" evidence="1">
    <location>
        <begin position="227"/>
        <end position="241"/>
    </location>
</feature>